<evidence type="ECO:0000313" key="3">
    <source>
        <dbReference type="Proteomes" id="UP001145742"/>
    </source>
</evidence>
<gene>
    <name evidence="2" type="ORF">WISP_95165</name>
</gene>
<name>A0ABQ9D011_9PASS</name>
<sequence length="249" mass="28494">MCGTRRGSPGDVKHPVRDPAADLGRKPAMARSSTRSEMSSQEEILSDGQFSRVVRDPRFWEMPEKERKVKTDKQFRAMFRDKKFKMRYTVDKRGRPVNFSTMENLKKFYALSESDSDLSESEEHAEKQKKKKKVKEKQILQRIGRRGAEEDEETGEEEEPEDDGETGEEDGDSEDDEDSDSGPDLARGIGNIETSSEDDEDLNDLFPKEPEIEHSWRELDKDAPRGEEVTALAHGKLLHNKLRNVMSSS</sequence>
<reference evidence="2" key="1">
    <citation type="submission" date="2019-10" db="EMBL/GenBank/DDBJ databases">
        <authorList>
            <person name="Soares A.E.R."/>
            <person name="Aleixo A."/>
            <person name="Schneider P."/>
            <person name="Miyaki C.Y."/>
            <person name="Schneider M.P."/>
            <person name="Mello C."/>
            <person name="Vasconcelos A.T.R."/>
        </authorList>
    </citation>
    <scope>NUCLEOTIDE SEQUENCE</scope>
    <source>
        <tissue evidence="2">Muscle</tissue>
    </source>
</reference>
<dbReference type="PANTHER" id="PTHR12202">
    <property type="entry name" value="ESF1 HOMOLOG"/>
    <property type="match status" value="1"/>
</dbReference>
<organism evidence="2 3">
    <name type="scientific">Willisornis vidua</name>
    <name type="common">Xingu scale-backed antbird</name>
    <dbReference type="NCBI Taxonomy" id="1566151"/>
    <lineage>
        <taxon>Eukaryota</taxon>
        <taxon>Metazoa</taxon>
        <taxon>Chordata</taxon>
        <taxon>Craniata</taxon>
        <taxon>Vertebrata</taxon>
        <taxon>Euteleostomi</taxon>
        <taxon>Archelosauria</taxon>
        <taxon>Archosauria</taxon>
        <taxon>Dinosauria</taxon>
        <taxon>Saurischia</taxon>
        <taxon>Theropoda</taxon>
        <taxon>Coelurosauria</taxon>
        <taxon>Aves</taxon>
        <taxon>Neognathae</taxon>
        <taxon>Neoaves</taxon>
        <taxon>Telluraves</taxon>
        <taxon>Australaves</taxon>
        <taxon>Passeriformes</taxon>
        <taxon>Thamnophilidae</taxon>
        <taxon>Willisornis</taxon>
    </lineage>
</organism>
<feature type="compositionally biased region" description="Acidic residues" evidence="1">
    <location>
        <begin position="149"/>
        <end position="181"/>
    </location>
</feature>
<feature type="region of interest" description="Disordered" evidence="1">
    <location>
        <begin position="112"/>
        <end position="205"/>
    </location>
</feature>
<evidence type="ECO:0008006" key="4">
    <source>
        <dbReference type="Google" id="ProtNLM"/>
    </source>
</evidence>
<evidence type="ECO:0000256" key="1">
    <source>
        <dbReference type="SAM" id="MobiDB-lite"/>
    </source>
</evidence>
<comment type="caution">
    <text evidence="2">The sequence shown here is derived from an EMBL/GenBank/DDBJ whole genome shotgun (WGS) entry which is preliminary data.</text>
</comment>
<feature type="compositionally biased region" description="Polar residues" evidence="1">
    <location>
        <begin position="31"/>
        <end position="43"/>
    </location>
</feature>
<accession>A0ABQ9D011</accession>
<dbReference type="InterPro" id="IPR039754">
    <property type="entry name" value="Esf1"/>
</dbReference>
<feature type="region of interest" description="Disordered" evidence="1">
    <location>
        <begin position="1"/>
        <end position="48"/>
    </location>
</feature>
<dbReference type="Proteomes" id="UP001145742">
    <property type="component" value="Unassembled WGS sequence"/>
</dbReference>
<proteinExistence type="predicted"/>
<protein>
    <recommendedName>
        <fullName evidence="4">ESF1 protein</fullName>
    </recommendedName>
</protein>
<keyword evidence="3" id="KW-1185">Reference proteome</keyword>
<evidence type="ECO:0000313" key="2">
    <source>
        <dbReference type="EMBL" id="KAJ7412637.1"/>
    </source>
</evidence>
<dbReference type="PANTHER" id="PTHR12202:SF0">
    <property type="entry name" value="ESF1 HOMOLOG"/>
    <property type="match status" value="1"/>
</dbReference>
<dbReference type="EMBL" id="WHWB01034215">
    <property type="protein sequence ID" value="KAJ7412637.1"/>
    <property type="molecule type" value="Genomic_DNA"/>
</dbReference>
<feature type="compositionally biased region" description="Basic and acidic residues" evidence="1">
    <location>
        <begin position="11"/>
        <end position="25"/>
    </location>
</feature>